<dbReference type="InterPro" id="IPR036867">
    <property type="entry name" value="R3H_dom_sf"/>
</dbReference>
<comment type="caution">
    <text evidence="3">The sequence shown here is derived from an EMBL/GenBank/DDBJ whole genome shotgun (WGS) entry which is preliminary data.</text>
</comment>
<dbReference type="CDD" id="cd02325">
    <property type="entry name" value="R3H"/>
    <property type="match status" value="1"/>
</dbReference>
<sequence>MGVGRENKDIFFSPYVPENEMQILENQSGQSTDEEDLHPPIGTGNRSSHRNRRSARPRSSSVEACLTGMYRRCGAKQARRTENIKYLLNLKVDGEEEDSARTPSYNSNTSAFAELLQEREKMQAWNNFVNSSEEDQQRILHMRRSDAALTSIQEESSDDGGDDNGNQSLDDSWEKVMTTNCDGRTVHPCFSAEECFERVDKNLRSMLTRRHLPLGMVAQLEKEVVDFFNDCPGSVYVSHLASSFERLLLHAVCQFLGLHCHSYDENGQRRTQVENRRSSFFLPSETLADYLERIS</sequence>
<dbReference type="Proteomes" id="UP001374579">
    <property type="component" value="Unassembled WGS sequence"/>
</dbReference>
<protein>
    <recommendedName>
        <fullName evidence="2">R3H domain-containing protein</fullName>
    </recommendedName>
</protein>
<dbReference type="PANTHER" id="PTHR32019:SF2">
    <property type="entry name" value="R3H DOMAIN-CONTAINING PROTEIN 4"/>
    <property type="match status" value="1"/>
</dbReference>
<organism evidence="3 4">
    <name type="scientific">Littorina saxatilis</name>
    <dbReference type="NCBI Taxonomy" id="31220"/>
    <lineage>
        <taxon>Eukaryota</taxon>
        <taxon>Metazoa</taxon>
        <taxon>Spiralia</taxon>
        <taxon>Lophotrochozoa</taxon>
        <taxon>Mollusca</taxon>
        <taxon>Gastropoda</taxon>
        <taxon>Caenogastropoda</taxon>
        <taxon>Littorinimorpha</taxon>
        <taxon>Littorinoidea</taxon>
        <taxon>Littorinidae</taxon>
        <taxon>Littorina</taxon>
    </lineage>
</organism>
<reference evidence="3 4" key="1">
    <citation type="submission" date="2024-02" db="EMBL/GenBank/DDBJ databases">
        <title>Chromosome-scale genome assembly of the rough periwinkle Littorina saxatilis.</title>
        <authorList>
            <person name="De Jode A."/>
            <person name="Faria R."/>
            <person name="Formenti G."/>
            <person name="Sims Y."/>
            <person name="Smith T.P."/>
            <person name="Tracey A."/>
            <person name="Wood J.M.D."/>
            <person name="Zagrodzka Z.B."/>
            <person name="Johannesson K."/>
            <person name="Butlin R.K."/>
            <person name="Leder E.H."/>
        </authorList>
    </citation>
    <scope>NUCLEOTIDE SEQUENCE [LARGE SCALE GENOMIC DNA]</scope>
    <source>
        <strain evidence="3">Snail1</strain>
        <tissue evidence="3">Muscle</tissue>
    </source>
</reference>
<dbReference type="Pfam" id="PF01424">
    <property type="entry name" value="R3H"/>
    <property type="match status" value="1"/>
</dbReference>
<dbReference type="AlphaFoldDB" id="A0AAN9G9A4"/>
<evidence type="ECO:0000259" key="2">
    <source>
        <dbReference type="PROSITE" id="PS51061"/>
    </source>
</evidence>
<feature type="compositionally biased region" description="Basic residues" evidence="1">
    <location>
        <begin position="47"/>
        <end position="56"/>
    </location>
</feature>
<evidence type="ECO:0000313" key="3">
    <source>
        <dbReference type="EMBL" id="KAK7099677.1"/>
    </source>
</evidence>
<accession>A0AAN9G9A4</accession>
<keyword evidence="4" id="KW-1185">Reference proteome</keyword>
<dbReference type="PROSITE" id="PS51061">
    <property type="entry name" value="R3H"/>
    <property type="match status" value="1"/>
</dbReference>
<evidence type="ECO:0000313" key="4">
    <source>
        <dbReference type="Proteomes" id="UP001374579"/>
    </source>
</evidence>
<proteinExistence type="predicted"/>
<name>A0AAN9G9A4_9CAEN</name>
<feature type="region of interest" description="Disordered" evidence="1">
    <location>
        <begin position="150"/>
        <end position="171"/>
    </location>
</feature>
<dbReference type="InterPro" id="IPR001374">
    <property type="entry name" value="R3H_dom"/>
</dbReference>
<feature type="domain" description="R3H" evidence="2">
    <location>
        <begin position="214"/>
        <end position="277"/>
    </location>
</feature>
<feature type="region of interest" description="Disordered" evidence="1">
    <location>
        <begin position="26"/>
        <end position="61"/>
    </location>
</feature>
<evidence type="ECO:0000256" key="1">
    <source>
        <dbReference type="SAM" id="MobiDB-lite"/>
    </source>
</evidence>
<dbReference type="GO" id="GO:0003676">
    <property type="term" value="F:nucleic acid binding"/>
    <property type="evidence" value="ECO:0007669"/>
    <property type="project" value="UniProtKB-UniRule"/>
</dbReference>
<dbReference type="InterPro" id="IPR039629">
    <property type="entry name" value="R3HDM4"/>
</dbReference>
<dbReference type="SUPFAM" id="SSF82708">
    <property type="entry name" value="R3H domain"/>
    <property type="match status" value="1"/>
</dbReference>
<dbReference type="Pfam" id="PF13902">
    <property type="entry name" value="R3H-assoc"/>
    <property type="match status" value="1"/>
</dbReference>
<dbReference type="PANTHER" id="PTHR32019">
    <property type="entry name" value="R3H DOMAIN-CONTAINING PROTEIN 4"/>
    <property type="match status" value="1"/>
</dbReference>
<dbReference type="Gene3D" id="3.30.1370.50">
    <property type="entry name" value="R3H-like domain"/>
    <property type="match status" value="1"/>
</dbReference>
<dbReference type="EMBL" id="JBAMIC010000011">
    <property type="protein sequence ID" value="KAK7099677.1"/>
    <property type="molecule type" value="Genomic_DNA"/>
</dbReference>
<dbReference type="InterPro" id="IPR025952">
    <property type="entry name" value="R3H-assoc_dom"/>
</dbReference>
<gene>
    <name evidence="3" type="ORF">V1264_022755</name>
</gene>